<proteinExistence type="predicted"/>
<name>A0A0B0NYM0_GOSAR</name>
<evidence type="ECO:0000313" key="3">
    <source>
        <dbReference type="Proteomes" id="UP000032142"/>
    </source>
</evidence>
<dbReference type="Proteomes" id="UP000032142">
    <property type="component" value="Unassembled WGS sequence"/>
</dbReference>
<sequence>MIQNPLNLKETNSEQQTAIGSLNVPNTANEHAEIQTESSGRCKT</sequence>
<organism evidence="2 3">
    <name type="scientific">Gossypium arboreum</name>
    <name type="common">Tree cotton</name>
    <name type="synonym">Gossypium nanking</name>
    <dbReference type="NCBI Taxonomy" id="29729"/>
    <lineage>
        <taxon>Eukaryota</taxon>
        <taxon>Viridiplantae</taxon>
        <taxon>Streptophyta</taxon>
        <taxon>Embryophyta</taxon>
        <taxon>Tracheophyta</taxon>
        <taxon>Spermatophyta</taxon>
        <taxon>Magnoliopsida</taxon>
        <taxon>eudicotyledons</taxon>
        <taxon>Gunneridae</taxon>
        <taxon>Pentapetalae</taxon>
        <taxon>rosids</taxon>
        <taxon>malvids</taxon>
        <taxon>Malvales</taxon>
        <taxon>Malvaceae</taxon>
        <taxon>Malvoideae</taxon>
        <taxon>Gossypium</taxon>
    </lineage>
</organism>
<reference evidence="3" key="1">
    <citation type="submission" date="2014-09" db="EMBL/GenBank/DDBJ databases">
        <authorList>
            <person name="Mudge J."/>
            <person name="Ramaraj T."/>
            <person name="Lindquist I.E."/>
            <person name="Bharti A.K."/>
            <person name="Sundararajan A."/>
            <person name="Cameron C.T."/>
            <person name="Woodward J.E."/>
            <person name="May G.D."/>
            <person name="Brubaker C."/>
            <person name="Broadhvest J."/>
            <person name="Wilkins T.A."/>
        </authorList>
    </citation>
    <scope>NUCLEOTIDE SEQUENCE</scope>
    <source>
        <strain evidence="3">cv. AKA8401</strain>
    </source>
</reference>
<dbReference type="EMBL" id="KN408906">
    <property type="protein sequence ID" value="KHG17732.1"/>
    <property type="molecule type" value="Genomic_DNA"/>
</dbReference>
<gene>
    <name evidence="2" type="ORF">F383_20686</name>
</gene>
<accession>A0A0B0NYM0</accession>
<evidence type="ECO:0000256" key="1">
    <source>
        <dbReference type="SAM" id="MobiDB-lite"/>
    </source>
</evidence>
<evidence type="ECO:0000313" key="2">
    <source>
        <dbReference type="EMBL" id="KHG17732.1"/>
    </source>
</evidence>
<protein>
    <submittedName>
        <fullName evidence="2">Uncharacterized protein</fullName>
    </submittedName>
</protein>
<keyword evidence="3" id="KW-1185">Reference proteome</keyword>
<feature type="region of interest" description="Disordered" evidence="1">
    <location>
        <begin position="21"/>
        <end position="44"/>
    </location>
</feature>
<dbReference type="AlphaFoldDB" id="A0A0B0NYM0"/>